<evidence type="ECO:0000259" key="7">
    <source>
        <dbReference type="PROSITE" id="PS50109"/>
    </source>
</evidence>
<dbReference type="EC" id="2.7.13.3" evidence="2"/>
<dbReference type="FunFam" id="3.30.450.20:FF:000099">
    <property type="entry name" value="Sensory box sensor histidine kinase"/>
    <property type="match status" value="1"/>
</dbReference>
<dbReference type="InterPro" id="IPR035965">
    <property type="entry name" value="PAS-like_dom_sf"/>
</dbReference>
<evidence type="ECO:0000256" key="3">
    <source>
        <dbReference type="ARBA" id="ARBA00022553"/>
    </source>
</evidence>
<dbReference type="InterPro" id="IPR052162">
    <property type="entry name" value="Sensor_kinase/Photoreceptor"/>
</dbReference>
<dbReference type="SUPFAM" id="SSF55874">
    <property type="entry name" value="ATPase domain of HSP90 chaperone/DNA topoisomerase II/histidine kinase"/>
    <property type="match status" value="1"/>
</dbReference>
<dbReference type="PANTHER" id="PTHR43304">
    <property type="entry name" value="PHYTOCHROME-LIKE PROTEIN CPH1"/>
    <property type="match status" value="1"/>
</dbReference>
<dbReference type="InterPro" id="IPR036097">
    <property type="entry name" value="HisK_dim/P_sf"/>
</dbReference>
<feature type="domain" description="PAC" evidence="10">
    <location>
        <begin position="109"/>
        <end position="160"/>
    </location>
</feature>
<dbReference type="SMART" id="SM00448">
    <property type="entry name" value="REC"/>
    <property type="match status" value="1"/>
</dbReference>
<dbReference type="InterPro" id="IPR001789">
    <property type="entry name" value="Sig_transdc_resp-reg_receiver"/>
</dbReference>
<dbReference type="Pfam" id="PF08447">
    <property type="entry name" value="PAS_3"/>
    <property type="match status" value="1"/>
</dbReference>
<dbReference type="SUPFAM" id="SSF55785">
    <property type="entry name" value="PYP-like sensor domain (PAS domain)"/>
    <property type="match status" value="3"/>
</dbReference>
<evidence type="ECO:0000256" key="1">
    <source>
        <dbReference type="ARBA" id="ARBA00000085"/>
    </source>
</evidence>
<evidence type="ECO:0000313" key="12">
    <source>
        <dbReference type="Proteomes" id="UP000325797"/>
    </source>
</evidence>
<dbReference type="Pfam" id="PF00989">
    <property type="entry name" value="PAS"/>
    <property type="match status" value="1"/>
</dbReference>
<protein>
    <recommendedName>
        <fullName evidence="2">histidine kinase</fullName>
        <ecNumber evidence="2">2.7.13.3</ecNumber>
    </recommendedName>
</protein>
<evidence type="ECO:0000313" key="11">
    <source>
        <dbReference type="EMBL" id="QEX22162.1"/>
    </source>
</evidence>
<evidence type="ECO:0000256" key="6">
    <source>
        <dbReference type="PROSITE-ProRule" id="PRU00169"/>
    </source>
</evidence>
<dbReference type="Gene3D" id="3.40.50.2300">
    <property type="match status" value="1"/>
</dbReference>
<dbReference type="PROSITE" id="PS50109">
    <property type="entry name" value="HIS_KIN"/>
    <property type="match status" value="1"/>
</dbReference>
<dbReference type="CDD" id="cd00130">
    <property type="entry name" value="PAS"/>
    <property type="match status" value="2"/>
</dbReference>
<dbReference type="GO" id="GO:0000155">
    <property type="term" value="F:phosphorelay sensor kinase activity"/>
    <property type="evidence" value="ECO:0007669"/>
    <property type="project" value="InterPro"/>
</dbReference>
<dbReference type="NCBIfam" id="TIGR00229">
    <property type="entry name" value="sensory_box"/>
    <property type="match status" value="2"/>
</dbReference>
<dbReference type="SMART" id="SM00091">
    <property type="entry name" value="PAS"/>
    <property type="match status" value="3"/>
</dbReference>
<dbReference type="PANTHER" id="PTHR43304:SF1">
    <property type="entry name" value="PAC DOMAIN-CONTAINING PROTEIN"/>
    <property type="match status" value="1"/>
</dbReference>
<evidence type="ECO:0000259" key="9">
    <source>
        <dbReference type="PROSITE" id="PS50112"/>
    </source>
</evidence>
<dbReference type="Gene3D" id="3.30.565.10">
    <property type="entry name" value="Histidine kinase-like ATPase, C-terminal domain"/>
    <property type="match status" value="1"/>
</dbReference>
<organism evidence="11 12">
    <name type="scientific">Hypericibacter adhaerens</name>
    <dbReference type="NCBI Taxonomy" id="2602016"/>
    <lineage>
        <taxon>Bacteria</taxon>
        <taxon>Pseudomonadati</taxon>
        <taxon>Pseudomonadota</taxon>
        <taxon>Alphaproteobacteria</taxon>
        <taxon>Rhodospirillales</taxon>
        <taxon>Dongiaceae</taxon>
        <taxon>Hypericibacter</taxon>
    </lineage>
</organism>
<evidence type="ECO:0000259" key="10">
    <source>
        <dbReference type="PROSITE" id="PS50113"/>
    </source>
</evidence>
<dbReference type="AlphaFoldDB" id="A0A5J6MWQ8"/>
<evidence type="ECO:0000259" key="8">
    <source>
        <dbReference type="PROSITE" id="PS50110"/>
    </source>
</evidence>
<name>A0A5J6MWQ8_9PROT</name>
<dbReference type="SMART" id="SM00387">
    <property type="entry name" value="HATPase_c"/>
    <property type="match status" value="1"/>
</dbReference>
<dbReference type="InterPro" id="IPR013656">
    <property type="entry name" value="PAS_4"/>
</dbReference>
<feature type="domain" description="PAC" evidence="10">
    <location>
        <begin position="232"/>
        <end position="287"/>
    </location>
</feature>
<evidence type="ECO:0000256" key="4">
    <source>
        <dbReference type="ARBA" id="ARBA00022679"/>
    </source>
</evidence>
<dbReference type="KEGG" id="hadh:FRZ61_20920"/>
<dbReference type="RefSeq" id="WP_151117280.1">
    <property type="nucleotide sequence ID" value="NZ_CP042582.1"/>
</dbReference>
<keyword evidence="4" id="KW-0808">Transferase</keyword>
<dbReference type="InterPro" id="IPR005467">
    <property type="entry name" value="His_kinase_dom"/>
</dbReference>
<sequence>MESVKNNRADALLRESEAFLRRAHRMARLGHWVSTVTTEPDGSVKVLTRYGTAAAEILGRPPDALDATDAHFIEQVVHPEDRAACLRMSAQYTAMVADRPASGTTPAYYDNSYRIVRPDGEIRHVNELVEGVVAEDGVRYILGTIQDVTEQRQAEAALADSRALLREIIDSMPATISVRDTQGRYVFANAELAKFHGRPVDWFPGRTLDELYDEGYVRHVLEADRQVILSGRPHRFHRTDYRDPRGFTSSWLTSRAPIHDAAGKVKYVVSIGLDISELKQMQAALQESEGRFRSLADNLPALIWMCDETGECIFLNRQWSAYTGRPVEEELGHGFAESIHPEDRAKSLEVERQMLASRAHMTDEYRLRGADGSYRWFLDTLVPRFSADGAYLGHVGVLIDIEDRRALEEKLRQVQRLEVIGTLAGGIAHDFNNLLTVVIGNLDLIGVNPQNTENVKRLSRNALQAAERGAELVHRMVAFSRQQTLNPAEIAPNELVMRVSQMLRPSLSANIAVELKLADGLWPAIVDTGQLEDSILNLAINARDAMPDGGILTIETANTVFDERNPSPDPDMKPGAYVRLTVADTGVGMTPEVRAQAVQPFFTTKGVGKGSGLGLSMVYGFVKQSGGHLEIDSAPGRGCRISLYLPRSPGTPEAEAKPEAQAPLGGDETVLVVEDDELVRSYVVEQLRGFGYRIVEARDAAAALALVDAGQSFDLLFTDVMLPGGMLGPELLEQMRRRKPGLRALFTSGYSDNHVLARERDTGAVRLLQKPYSRQHLAAEIRAALGDTPR</sequence>
<dbReference type="InterPro" id="IPR003594">
    <property type="entry name" value="HATPase_dom"/>
</dbReference>
<dbReference type="SUPFAM" id="SSF47384">
    <property type="entry name" value="Homodimeric domain of signal transducing histidine kinase"/>
    <property type="match status" value="1"/>
</dbReference>
<dbReference type="PROSITE" id="PS50113">
    <property type="entry name" value="PAC"/>
    <property type="match status" value="3"/>
</dbReference>
<dbReference type="InterPro" id="IPR013767">
    <property type="entry name" value="PAS_fold"/>
</dbReference>
<dbReference type="Proteomes" id="UP000325797">
    <property type="component" value="Chromosome"/>
</dbReference>
<dbReference type="SMART" id="SM00388">
    <property type="entry name" value="HisKA"/>
    <property type="match status" value="1"/>
</dbReference>
<dbReference type="Gene3D" id="2.10.70.100">
    <property type="match status" value="1"/>
</dbReference>
<dbReference type="OrthoDB" id="9796100at2"/>
<dbReference type="InterPro" id="IPR000014">
    <property type="entry name" value="PAS"/>
</dbReference>
<feature type="domain" description="PAC" evidence="10">
    <location>
        <begin position="361"/>
        <end position="413"/>
    </location>
</feature>
<dbReference type="SUPFAM" id="SSF52172">
    <property type="entry name" value="CheY-like"/>
    <property type="match status" value="1"/>
</dbReference>
<reference evidence="11 12" key="1">
    <citation type="submission" date="2019-08" db="EMBL/GenBank/DDBJ databases">
        <title>Hyperibacter terrae gen. nov., sp. nov. and Hyperibacter viscosus sp. nov., two new members in the family Rhodospirillaceae isolated from the rhizosphere of Hypericum perforatum.</title>
        <authorList>
            <person name="Noviana Z."/>
        </authorList>
    </citation>
    <scope>NUCLEOTIDE SEQUENCE [LARGE SCALE GENOMIC DNA]</scope>
    <source>
        <strain evidence="11 12">R5959</strain>
    </source>
</reference>
<accession>A0A5J6MWQ8</accession>
<dbReference type="InterPro" id="IPR011006">
    <property type="entry name" value="CheY-like_superfamily"/>
</dbReference>
<dbReference type="EMBL" id="CP042582">
    <property type="protein sequence ID" value="QEX22162.1"/>
    <property type="molecule type" value="Genomic_DNA"/>
</dbReference>
<dbReference type="GO" id="GO:0006355">
    <property type="term" value="P:regulation of DNA-templated transcription"/>
    <property type="evidence" value="ECO:0007669"/>
    <property type="project" value="InterPro"/>
</dbReference>
<dbReference type="InterPro" id="IPR013655">
    <property type="entry name" value="PAS_fold_3"/>
</dbReference>
<dbReference type="Pfam" id="PF00512">
    <property type="entry name" value="HisKA"/>
    <property type="match status" value="1"/>
</dbReference>
<dbReference type="Gene3D" id="3.30.450.20">
    <property type="entry name" value="PAS domain"/>
    <property type="match status" value="3"/>
</dbReference>
<keyword evidence="12" id="KW-1185">Reference proteome</keyword>
<keyword evidence="5" id="KW-0418">Kinase</keyword>
<dbReference type="Gene3D" id="1.10.287.130">
    <property type="match status" value="1"/>
</dbReference>
<dbReference type="Pfam" id="PF08448">
    <property type="entry name" value="PAS_4"/>
    <property type="match status" value="1"/>
</dbReference>
<evidence type="ECO:0000256" key="5">
    <source>
        <dbReference type="ARBA" id="ARBA00022777"/>
    </source>
</evidence>
<feature type="domain" description="Response regulatory" evidence="8">
    <location>
        <begin position="669"/>
        <end position="785"/>
    </location>
</feature>
<dbReference type="CDD" id="cd00082">
    <property type="entry name" value="HisKA"/>
    <property type="match status" value="1"/>
</dbReference>
<evidence type="ECO:0000256" key="2">
    <source>
        <dbReference type="ARBA" id="ARBA00012438"/>
    </source>
</evidence>
<dbReference type="PRINTS" id="PR00344">
    <property type="entry name" value="BCTRLSENSOR"/>
</dbReference>
<dbReference type="InterPro" id="IPR004358">
    <property type="entry name" value="Sig_transdc_His_kin-like_C"/>
</dbReference>
<proteinExistence type="predicted"/>
<feature type="domain" description="PAS" evidence="9">
    <location>
        <begin position="161"/>
        <end position="231"/>
    </location>
</feature>
<keyword evidence="3 6" id="KW-0597">Phosphoprotein</keyword>
<feature type="domain" description="Histidine kinase" evidence="7">
    <location>
        <begin position="426"/>
        <end position="649"/>
    </location>
</feature>
<dbReference type="InterPro" id="IPR000700">
    <property type="entry name" value="PAS-assoc_C"/>
</dbReference>
<feature type="modified residue" description="4-aspartylphosphate" evidence="6">
    <location>
        <position position="719"/>
    </location>
</feature>
<gene>
    <name evidence="11" type="ORF">FRZ61_20920</name>
</gene>
<comment type="catalytic activity">
    <reaction evidence="1">
        <text>ATP + protein L-histidine = ADP + protein N-phospho-L-histidine.</text>
        <dbReference type="EC" id="2.7.13.3"/>
    </reaction>
</comment>
<dbReference type="Pfam" id="PF02518">
    <property type="entry name" value="HATPase_c"/>
    <property type="match status" value="1"/>
</dbReference>
<dbReference type="InterPro" id="IPR001610">
    <property type="entry name" value="PAC"/>
</dbReference>
<dbReference type="PROSITE" id="PS50112">
    <property type="entry name" value="PAS"/>
    <property type="match status" value="2"/>
</dbReference>
<feature type="domain" description="PAS" evidence="9">
    <location>
        <begin position="288"/>
        <end position="358"/>
    </location>
</feature>
<dbReference type="InterPro" id="IPR003661">
    <property type="entry name" value="HisK_dim/P_dom"/>
</dbReference>
<dbReference type="InterPro" id="IPR036890">
    <property type="entry name" value="HATPase_C_sf"/>
</dbReference>
<dbReference type="Pfam" id="PF00072">
    <property type="entry name" value="Response_reg"/>
    <property type="match status" value="1"/>
</dbReference>
<dbReference type="PROSITE" id="PS50110">
    <property type="entry name" value="RESPONSE_REGULATORY"/>
    <property type="match status" value="1"/>
</dbReference>
<dbReference type="SMART" id="SM00086">
    <property type="entry name" value="PAC"/>
    <property type="match status" value="3"/>
</dbReference>